<protein>
    <recommendedName>
        <fullName evidence="11">Coatomer subunit epsilon</fullName>
    </recommendedName>
</protein>
<dbReference type="InterPro" id="IPR006822">
    <property type="entry name" value="Coatomer_esu"/>
</dbReference>
<evidence type="ECO:0000256" key="9">
    <source>
        <dbReference type="ARBA" id="ARBA00023136"/>
    </source>
</evidence>
<comment type="caution">
    <text evidence="12">The sequence shown here is derived from an EMBL/GenBank/DDBJ whole genome shotgun (WGS) entry which is preliminary data.</text>
</comment>
<organism evidence="12 13">
    <name type="scientific">Coemansia guatemalensis</name>
    <dbReference type="NCBI Taxonomy" id="2761395"/>
    <lineage>
        <taxon>Eukaryota</taxon>
        <taxon>Fungi</taxon>
        <taxon>Fungi incertae sedis</taxon>
        <taxon>Zoopagomycota</taxon>
        <taxon>Kickxellomycotina</taxon>
        <taxon>Kickxellomycetes</taxon>
        <taxon>Kickxellales</taxon>
        <taxon>Kickxellaceae</taxon>
        <taxon>Coemansia</taxon>
    </lineage>
</organism>
<keyword evidence="10 11" id="KW-0968">Cytoplasmic vesicle</keyword>
<comment type="function">
    <text evidence="11">The coatomer is a cytosolic protein complex that binds to dilysine motifs and reversibly associates with Golgi non-clathrin-coated vesicles, which further mediate biosynthetic protein transport from the ER, via the Golgi up to the trans Golgi network. The coatomer complex is required for budding from Golgi membranes, and is essential for the retrograde Golgi-to-ER transport of dilysine-tagged proteins.</text>
</comment>
<dbReference type="InterPro" id="IPR011990">
    <property type="entry name" value="TPR-like_helical_dom_sf"/>
</dbReference>
<gene>
    <name evidence="12" type="ORF">H4R20_002688</name>
</gene>
<dbReference type="GO" id="GO:0006890">
    <property type="term" value="P:retrograde vesicle-mediated transport, Golgi to endoplasmic reticulum"/>
    <property type="evidence" value="ECO:0007669"/>
    <property type="project" value="UniProtKB-UniRule"/>
</dbReference>
<keyword evidence="13" id="KW-1185">Reference proteome</keyword>
<dbReference type="Gene3D" id="1.25.40.10">
    <property type="entry name" value="Tetratricopeptide repeat domain"/>
    <property type="match status" value="1"/>
</dbReference>
<keyword evidence="6 11" id="KW-0931">ER-Golgi transport</keyword>
<evidence type="ECO:0000256" key="6">
    <source>
        <dbReference type="ARBA" id="ARBA00022892"/>
    </source>
</evidence>
<dbReference type="Proteomes" id="UP001140094">
    <property type="component" value="Unassembled WGS sequence"/>
</dbReference>
<evidence type="ECO:0000256" key="8">
    <source>
        <dbReference type="ARBA" id="ARBA00023034"/>
    </source>
</evidence>
<keyword evidence="8 11" id="KW-0333">Golgi apparatus</keyword>
<dbReference type="GO" id="GO:0030126">
    <property type="term" value="C:COPI vesicle coat"/>
    <property type="evidence" value="ECO:0007669"/>
    <property type="project" value="TreeGrafter"/>
</dbReference>
<evidence type="ECO:0000256" key="4">
    <source>
        <dbReference type="ARBA" id="ARBA00022448"/>
    </source>
</evidence>
<evidence type="ECO:0000256" key="7">
    <source>
        <dbReference type="ARBA" id="ARBA00022927"/>
    </source>
</evidence>
<evidence type="ECO:0000256" key="2">
    <source>
        <dbReference type="ARBA" id="ARBA00004347"/>
    </source>
</evidence>
<keyword evidence="7 11" id="KW-0653">Protein transport</keyword>
<name>A0A9W8LUS5_9FUNG</name>
<dbReference type="EMBL" id="JANBUO010000459">
    <property type="protein sequence ID" value="KAJ2803960.1"/>
    <property type="molecule type" value="Genomic_DNA"/>
</dbReference>
<comment type="similarity">
    <text evidence="3 11">Belongs to the COPE family.</text>
</comment>
<evidence type="ECO:0000313" key="12">
    <source>
        <dbReference type="EMBL" id="KAJ2803960.1"/>
    </source>
</evidence>
<dbReference type="GO" id="GO:0005198">
    <property type="term" value="F:structural molecule activity"/>
    <property type="evidence" value="ECO:0007669"/>
    <property type="project" value="UniProtKB-UniRule"/>
</dbReference>
<evidence type="ECO:0000256" key="5">
    <source>
        <dbReference type="ARBA" id="ARBA00022490"/>
    </source>
</evidence>
<reference evidence="12" key="1">
    <citation type="submission" date="2022-07" db="EMBL/GenBank/DDBJ databases">
        <title>Phylogenomic reconstructions and comparative analyses of Kickxellomycotina fungi.</title>
        <authorList>
            <person name="Reynolds N.K."/>
            <person name="Stajich J.E."/>
            <person name="Barry K."/>
            <person name="Grigoriev I.V."/>
            <person name="Crous P."/>
            <person name="Smith M.E."/>
        </authorList>
    </citation>
    <scope>NUCLEOTIDE SEQUENCE</scope>
    <source>
        <strain evidence="12">NRRL 1565</strain>
    </source>
</reference>
<dbReference type="PIRSF" id="PIRSF016478">
    <property type="entry name" value="Coatomer_esu"/>
    <property type="match status" value="1"/>
</dbReference>
<dbReference type="Pfam" id="PF04733">
    <property type="entry name" value="Coatomer_E"/>
    <property type="match status" value="1"/>
</dbReference>
<evidence type="ECO:0000313" key="13">
    <source>
        <dbReference type="Proteomes" id="UP001140094"/>
    </source>
</evidence>
<dbReference type="PANTHER" id="PTHR10805">
    <property type="entry name" value="COATOMER SUBUNIT EPSILON"/>
    <property type="match status" value="1"/>
</dbReference>
<evidence type="ECO:0000256" key="11">
    <source>
        <dbReference type="PIRNR" id="PIRNR016478"/>
    </source>
</evidence>
<evidence type="ECO:0000256" key="1">
    <source>
        <dbReference type="ARBA" id="ARBA00004255"/>
    </source>
</evidence>
<evidence type="ECO:0000256" key="3">
    <source>
        <dbReference type="ARBA" id="ARBA00008827"/>
    </source>
</evidence>
<keyword evidence="4 11" id="KW-0813">Transport</keyword>
<comment type="subcellular location">
    <subcellularLocation>
        <location evidence="2">Cytoplasmic vesicle</location>
        <location evidence="2">COPI-coated vesicle membrane</location>
        <topology evidence="2">Peripheral membrane protein</topology>
        <orientation evidence="2">Cytoplasmic side</orientation>
    </subcellularLocation>
    <subcellularLocation>
        <location evidence="1">Golgi apparatus membrane</location>
        <topology evidence="1">Peripheral membrane protein</topology>
        <orientation evidence="1">Cytoplasmic side</orientation>
    </subcellularLocation>
</comment>
<dbReference type="GO" id="GO:0000139">
    <property type="term" value="C:Golgi membrane"/>
    <property type="evidence" value="ECO:0007669"/>
    <property type="project" value="UniProtKB-SubCell"/>
</dbReference>
<dbReference type="GO" id="GO:0015031">
    <property type="term" value="P:protein transport"/>
    <property type="evidence" value="ECO:0007669"/>
    <property type="project" value="UniProtKB-UniRule"/>
</dbReference>
<keyword evidence="9 11" id="KW-0472">Membrane</keyword>
<dbReference type="GO" id="GO:0006891">
    <property type="term" value="P:intra-Golgi vesicle-mediated transport"/>
    <property type="evidence" value="ECO:0007669"/>
    <property type="project" value="TreeGrafter"/>
</dbReference>
<dbReference type="AlphaFoldDB" id="A0A9W8LUS5"/>
<sequence length="301" mass="32980">MSEQIVDDFYSARNLLYLGAYPQALSALSQFTHLSGALELEHKSLLYRAYLGQGNYAMVLEEIPATTTDLTLQAIRQLTLLKQQTSDDSHSAIIEKVEGLIAESNDLQNTTFVAVAAQILIICGRHEAALKMLALQPRNLECVAMTVVAYLSINRVDLAQKLTAKLRTWAEDAPIAQLAEAWAALFVGGPKYNEAFYIFEELAQASSVSTARLLTALAVCKMHLAQYPEAEALLLEALEKDSNDPDVLANLVVCANLTSKPLETKSRYLSQLKHAAPTHPFVVDLETKDAEFDAIAARLSA</sequence>
<dbReference type="GO" id="GO:0006888">
    <property type="term" value="P:endoplasmic reticulum to Golgi vesicle-mediated transport"/>
    <property type="evidence" value="ECO:0007669"/>
    <property type="project" value="TreeGrafter"/>
</dbReference>
<proteinExistence type="inferred from homology"/>
<dbReference type="PANTHER" id="PTHR10805:SF0">
    <property type="entry name" value="COATOMER SUBUNIT EPSILON"/>
    <property type="match status" value="1"/>
</dbReference>
<accession>A0A9W8LUS5</accession>
<evidence type="ECO:0000256" key="10">
    <source>
        <dbReference type="ARBA" id="ARBA00023329"/>
    </source>
</evidence>
<dbReference type="SUPFAM" id="SSF48452">
    <property type="entry name" value="TPR-like"/>
    <property type="match status" value="1"/>
</dbReference>
<dbReference type="OrthoDB" id="310217at2759"/>
<keyword evidence="5 11" id="KW-0963">Cytoplasm</keyword>